<evidence type="ECO:0000256" key="1">
    <source>
        <dbReference type="ARBA" id="ARBA00007870"/>
    </source>
</evidence>
<dbReference type="Pfam" id="PF08546">
    <property type="entry name" value="ApbA_C"/>
    <property type="match status" value="1"/>
</dbReference>
<dbReference type="PANTHER" id="PTHR21708:SF26">
    <property type="entry name" value="2-DEHYDROPANTOATE 2-REDUCTASE"/>
    <property type="match status" value="1"/>
</dbReference>
<dbReference type="AlphaFoldDB" id="A0A6G1GLM6"/>
<dbReference type="GO" id="GO:0005737">
    <property type="term" value="C:cytoplasm"/>
    <property type="evidence" value="ECO:0007669"/>
    <property type="project" value="TreeGrafter"/>
</dbReference>
<evidence type="ECO:0000256" key="2">
    <source>
        <dbReference type="ARBA" id="ARBA00022857"/>
    </source>
</evidence>
<dbReference type="InterPro" id="IPR013752">
    <property type="entry name" value="KPA_reductase"/>
</dbReference>
<evidence type="ECO:0000313" key="7">
    <source>
        <dbReference type="Proteomes" id="UP000800041"/>
    </source>
</evidence>
<feature type="domain" description="Ketopantoate reductase C-terminal" evidence="5">
    <location>
        <begin position="219"/>
        <end position="342"/>
    </location>
</feature>
<dbReference type="InterPro" id="IPR036291">
    <property type="entry name" value="NAD(P)-bd_dom_sf"/>
</dbReference>
<keyword evidence="2" id="KW-0521">NADP</keyword>
<dbReference type="OrthoDB" id="3609at2759"/>
<dbReference type="FunFam" id="1.10.1040.10:FF:000017">
    <property type="entry name" value="2-dehydropantoate 2-reductase"/>
    <property type="match status" value="1"/>
</dbReference>
<keyword evidence="7" id="KW-1185">Reference proteome</keyword>
<protein>
    <submittedName>
        <fullName evidence="6">2-dehydropantoate 2-reductase</fullName>
    </submittedName>
</protein>
<accession>A0A6G1GLM6</accession>
<evidence type="ECO:0000313" key="6">
    <source>
        <dbReference type="EMBL" id="KAF1981845.1"/>
    </source>
</evidence>
<sequence length="358" mass="38842">MSTSSKPVHILVVGAGAVGCFYGSRLHHPDKNIFVSLVCRSNYSAIRSTGVKIETKQLGNYTFHPHAVYSSNTSASTSQIAPPEGWDYILLTTKALPGIVDDPGEIAPLVNKAPAGRTCIVLIQNGIGIESPHRARFPQNPIISVVTTISAEQTSPGVIRHNRWTRAHMGLYSTGPTGQTPFPPSEARRGKDLLDQLVHIMRDLGGIKDASAHTESELLEVRWHKICINAAFNPSSILCGGLGNAAMIRDVEMLTHIKGCMHEVFDAAPAVVGRPLGEHLAKPEIIIKSTAKNAGAKPSMLLDWERGRPMELEAILGNPIRLAREKGVEMPRLQTLYALLSSAQRVREEQKKGGEAKL</sequence>
<proteinExistence type="inferred from homology"/>
<dbReference type="PANTHER" id="PTHR21708">
    <property type="entry name" value="PROBABLE 2-DEHYDROPANTOATE 2-REDUCTASE"/>
    <property type="match status" value="1"/>
</dbReference>
<dbReference type="InterPro" id="IPR051402">
    <property type="entry name" value="KPR-Related"/>
</dbReference>
<dbReference type="Gene3D" id="1.10.1040.10">
    <property type="entry name" value="N-(1-d-carboxylethyl)-l-norvaline Dehydrogenase, domain 2"/>
    <property type="match status" value="1"/>
</dbReference>
<evidence type="ECO:0000256" key="3">
    <source>
        <dbReference type="ARBA" id="ARBA00023002"/>
    </source>
</evidence>
<dbReference type="GO" id="GO:0015940">
    <property type="term" value="P:pantothenate biosynthetic process"/>
    <property type="evidence" value="ECO:0007669"/>
    <property type="project" value="InterPro"/>
</dbReference>
<dbReference type="GO" id="GO:0008677">
    <property type="term" value="F:2-dehydropantoate 2-reductase activity"/>
    <property type="evidence" value="ECO:0007669"/>
    <property type="project" value="InterPro"/>
</dbReference>
<evidence type="ECO:0000259" key="4">
    <source>
        <dbReference type="Pfam" id="PF02558"/>
    </source>
</evidence>
<dbReference type="SUPFAM" id="SSF51735">
    <property type="entry name" value="NAD(P)-binding Rossmann-fold domains"/>
    <property type="match status" value="1"/>
</dbReference>
<dbReference type="Gene3D" id="3.40.50.720">
    <property type="entry name" value="NAD(P)-binding Rossmann-like Domain"/>
    <property type="match status" value="1"/>
</dbReference>
<dbReference type="Proteomes" id="UP000800041">
    <property type="component" value="Unassembled WGS sequence"/>
</dbReference>
<evidence type="ECO:0000259" key="5">
    <source>
        <dbReference type="Pfam" id="PF08546"/>
    </source>
</evidence>
<name>A0A6G1GLM6_9PEZI</name>
<dbReference type="InterPro" id="IPR013328">
    <property type="entry name" value="6PGD_dom2"/>
</dbReference>
<gene>
    <name evidence="6" type="ORF">K402DRAFT_363917</name>
</gene>
<dbReference type="EMBL" id="ML977192">
    <property type="protein sequence ID" value="KAF1981845.1"/>
    <property type="molecule type" value="Genomic_DNA"/>
</dbReference>
<dbReference type="InterPro" id="IPR013332">
    <property type="entry name" value="KPR_N"/>
</dbReference>
<dbReference type="FunFam" id="3.40.50.720:FF:000609">
    <property type="entry name" value="2-dehydropantoate 2-reductase"/>
    <property type="match status" value="1"/>
</dbReference>
<dbReference type="NCBIfam" id="TIGR00745">
    <property type="entry name" value="apbA_panE"/>
    <property type="match status" value="1"/>
</dbReference>
<dbReference type="InterPro" id="IPR003710">
    <property type="entry name" value="ApbA"/>
</dbReference>
<dbReference type="InterPro" id="IPR008927">
    <property type="entry name" value="6-PGluconate_DH-like_C_sf"/>
</dbReference>
<feature type="domain" description="Ketopantoate reductase N-terminal" evidence="4">
    <location>
        <begin position="10"/>
        <end position="172"/>
    </location>
</feature>
<organism evidence="6 7">
    <name type="scientific">Aulographum hederae CBS 113979</name>
    <dbReference type="NCBI Taxonomy" id="1176131"/>
    <lineage>
        <taxon>Eukaryota</taxon>
        <taxon>Fungi</taxon>
        <taxon>Dikarya</taxon>
        <taxon>Ascomycota</taxon>
        <taxon>Pezizomycotina</taxon>
        <taxon>Dothideomycetes</taxon>
        <taxon>Pleosporomycetidae</taxon>
        <taxon>Aulographales</taxon>
        <taxon>Aulographaceae</taxon>
    </lineage>
</organism>
<keyword evidence="3" id="KW-0560">Oxidoreductase</keyword>
<dbReference type="SUPFAM" id="SSF48179">
    <property type="entry name" value="6-phosphogluconate dehydrogenase C-terminal domain-like"/>
    <property type="match status" value="1"/>
</dbReference>
<comment type="similarity">
    <text evidence="1">Belongs to the ketopantoate reductase family.</text>
</comment>
<dbReference type="PROSITE" id="PS51257">
    <property type="entry name" value="PROKAR_LIPOPROTEIN"/>
    <property type="match status" value="1"/>
</dbReference>
<reference evidence="6" key="1">
    <citation type="journal article" date="2020" name="Stud. Mycol.">
        <title>101 Dothideomycetes genomes: a test case for predicting lifestyles and emergence of pathogens.</title>
        <authorList>
            <person name="Haridas S."/>
            <person name="Albert R."/>
            <person name="Binder M."/>
            <person name="Bloem J."/>
            <person name="Labutti K."/>
            <person name="Salamov A."/>
            <person name="Andreopoulos B."/>
            <person name="Baker S."/>
            <person name="Barry K."/>
            <person name="Bills G."/>
            <person name="Bluhm B."/>
            <person name="Cannon C."/>
            <person name="Castanera R."/>
            <person name="Culley D."/>
            <person name="Daum C."/>
            <person name="Ezra D."/>
            <person name="Gonzalez J."/>
            <person name="Henrissat B."/>
            <person name="Kuo A."/>
            <person name="Liang C."/>
            <person name="Lipzen A."/>
            <person name="Lutzoni F."/>
            <person name="Magnuson J."/>
            <person name="Mondo S."/>
            <person name="Nolan M."/>
            <person name="Ohm R."/>
            <person name="Pangilinan J."/>
            <person name="Park H.-J."/>
            <person name="Ramirez L."/>
            <person name="Alfaro M."/>
            <person name="Sun H."/>
            <person name="Tritt A."/>
            <person name="Yoshinaga Y."/>
            <person name="Zwiers L.-H."/>
            <person name="Turgeon B."/>
            <person name="Goodwin S."/>
            <person name="Spatafora J."/>
            <person name="Crous P."/>
            <person name="Grigoriev I."/>
        </authorList>
    </citation>
    <scope>NUCLEOTIDE SEQUENCE</scope>
    <source>
        <strain evidence="6">CBS 113979</strain>
    </source>
</reference>
<dbReference type="Pfam" id="PF02558">
    <property type="entry name" value="ApbA"/>
    <property type="match status" value="1"/>
</dbReference>